<dbReference type="STRING" id="93625.A0A409XR32"/>
<evidence type="ECO:0000313" key="2">
    <source>
        <dbReference type="EMBL" id="PPQ93255.1"/>
    </source>
</evidence>
<dbReference type="AlphaFoldDB" id="A0A409XR32"/>
<dbReference type="Proteomes" id="UP000283269">
    <property type="component" value="Unassembled WGS sequence"/>
</dbReference>
<feature type="compositionally biased region" description="Gly residues" evidence="1">
    <location>
        <begin position="21"/>
        <end position="40"/>
    </location>
</feature>
<gene>
    <name evidence="2" type="ORF">CVT25_015253</name>
</gene>
<sequence>MLVPFFSKRVDHQLHRRKGGGKSGGSSGGGKSGGSSGGGTSKSSPVNVGSGTTKPATSYGSGGGRVTTIPSGQLFAGRTSGGGARNEVFGNRQYGSGYPGVTGRGVAGRNFPFYFWPLVWGGAAGIGTAAYLHNSEYGRFDNSSRPGGIMMTVAFLSTSDNSTFRLLADNTTVISLIEDIKANCSSSLGNADSLIAFTYNDSLVSPKPEQAVEYYRASSVVLTLDNYNNTGALETEGTPDTPLPSPVDTTLLTCLNDTIGEAVPLVDGASPKWSPPPSMGLVGLVYLIWSLSSFV</sequence>
<dbReference type="InParanoid" id="A0A409XR32"/>
<protein>
    <submittedName>
        <fullName evidence="2">Uncharacterized protein</fullName>
    </submittedName>
</protein>
<evidence type="ECO:0000313" key="3">
    <source>
        <dbReference type="Proteomes" id="UP000283269"/>
    </source>
</evidence>
<accession>A0A409XR32</accession>
<keyword evidence="3" id="KW-1185">Reference proteome</keyword>
<name>A0A409XR32_PSICY</name>
<comment type="caution">
    <text evidence="2">The sequence shown here is derived from an EMBL/GenBank/DDBJ whole genome shotgun (WGS) entry which is preliminary data.</text>
</comment>
<organism evidence="2 3">
    <name type="scientific">Psilocybe cyanescens</name>
    <dbReference type="NCBI Taxonomy" id="93625"/>
    <lineage>
        <taxon>Eukaryota</taxon>
        <taxon>Fungi</taxon>
        <taxon>Dikarya</taxon>
        <taxon>Basidiomycota</taxon>
        <taxon>Agaricomycotina</taxon>
        <taxon>Agaricomycetes</taxon>
        <taxon>Agaricomycetidae</taxon>
        <taxon>Agaricales</taxon>
        <taxon>Agaricineae</taxon>
        <taxon>Strophariaceae</taxon>
        <taxon>Psilocybe</taxon>
    </lineage>
</organism>
<dbReference type="EMBL" id="NHYD01000797">
    <property type="protein sequence ID" value="PPQ93255.1"/>
    <property type="molecule type" value="Genomic_DNA"/>
</dbReference>
<feature type="region of interest" description="Disordered" evidence="1">
    <location>
        <begin position="1"/>
        <end position="65"/>
    </location>
</feature>
<reference evidence="2 3" key="1">
    <citation type="journal article" date="2018" name="Evol. Lett.">
        <title>Horizontal gene cluster transfer increased hallucinogenic mushroom diversity.</title>
        <authorList>
            <person name="Reynolds H.T."/>
            <person name="Vijayakumar V."/>
            <person name="Gluck-Thaler E."/>
            <person name="Korotkin H.B."/>
            <person name="Matheny P.B."/>
            <person name="Slot J.C."/>
        </authorList>
    </citation>
    <scope>NUCLEOTIDE SEQUENCE [LARGE SCALE GENOMIC DNA]</scope>
    <source>
        <strain evidence="2 3">2631</strain>
    </source>
</reference>
<evidence type="ECO:0000256" key="1">
    <source>
        <dbReference type="SAM" id="MobiDB-lite"/>
    </source>
</evidence>
<dbReference type="OrthoDB" id="3365917at2759"/>
<feature type="compositionally biased region" description="Polar residues" evidence="1">
    <location>
        <begin position="45"/>
        <end position="59"/>
    </location>
</feature>
<proteinExistence type="predicted"/>